<evidence type="ECO:0000313" key="2">
    <source>
        <dbReference type="EMBL" id="JAE35838.1"/>
    </source>
</evidence>
<dbReference type="EMBL" id="GBRH01162058">
    <property type="protein sequence ID" value="JAE35838.1"/>
    <property type="molecule type" value="Transcribed_RNA"/>
</dbReference>
<name>A0A0A9HSD2_ARUDO</name>
<proteinExistence type="predicted"/>
<sequence>MLLRRLVASAPPGTAGSVTPASAPSGSAAAS</sequence>
<evidence type="ECO:0000256" key="1">
    <source>
        <dbReference type="SAM" id="MobiDB-lite"/>
    </source>
</evidence>
<feature type="region of interest" description="Disordered" evidence="1">
    <location>
        <begin position="1"/>
        <end position="31"/>
    </location>
</feature>
<protein>
    <submittedName>
        <fullName evidence="2">Uncharacterized protein</fullName>
    </submittedName>
</protein>
<reference evidence="2" key="1">
    <citation type="submission" date="2014-09" db="EMBL/GenBank/DDBJ databases">
        <authorList>
            <person name="Magalhaes I.L.F."/>
            <person name="Oliveira U."/>
            <person name="Santos F.R."/>
            <person name="Vidigal T.H.D.A."/>
            <person name="Brescovit A.D."/>
            <person name="Santos A.J."/>
        </authorList>
    </citation>
    <scope>NUCLEOTIDE SEQUENCE</scope>
    <source>
        <tissue evidence="2">Shoot tissue taken approximately 20 cm above the soil surface</tissue>
    </source>
</reference>
<accession>A0A0A9HSD2</accession>
<reference evidence="2" key="2">
    <citation type="journal article" date="2015" name="Data Brief">
        <title>Shoot transcriptome of the giant reed, Arundo donax.</title>
        <authorList>
            <person name="Barrero R.A."/>
            <person name="Guerrero F.D."/>
            <person name="Moolhuijzen P."/>
            <person name="Goolsby J.A."/>
            <person name="Tidwell J."/>
            <person name="Bellgard S.E."/>
            <person name="Bellgard M.I."/>
        </authorList>
    </citation>
    <scope>NUCLEOTIDE SEQUENCE</scope>
    <source>
        <tissue evidence="2">Shoot tissue taken approximately 20 cm above the soil surface</tissue>
    </source>
</reference>
<organism evidence="2">
    <name type="scientific">Arundo donax</name>
    <name type="common">Giant reed</name>
    <name type="synonym">Donax arundinaceus</name>
    <dbReference type="NCBI Taxonomy" id="35708"/>
    <lineage>
        <taxon>Eukaryota</taxon>
        <taxon>Viridiplantae</taxon>
        <taxon>Streptophyta</taxon>
        <taxon>Embryophyta</taxon>
        <taxon>Tracheophyta</taxon>
        <taxon>Spermatophyta</taxon>
        <taxon>Magnoliopsida</taxon>
        <taxon>Liliopsida</taxon>
        <taxon>Poales</taxon>
        <taxon>Poaceae</taxon>
        <taxon>PACMAD clade</taxon>
        <taxon>Arundinoideae</taxon>
        <taxon>Arundineae</taxon>
        <taxon>Arundo</taxon>
    </lineage>
</organism>
<feature type="compositionally biased region" description="Low complexity" evidence="1">
    <location>
        <begin position="14"/>
        <end position="31"/>
    </location>
</feature>
<dbReference type="AlphaFoldDB" id="A0A0A9HSD2"/>